<evidence type="ECO:0000313" key="2">
    <source>
        <dbReference type="Proteomes" id="UP001363035"/>
    </source>
</evidence>
<gene>
    <name evidence="1" type="ORF">VJ786_13405</name>
</gene>
<comment type="caution">
    <text evidence="1">The sequence shown here is derived from an EMBL/GenBank/DDBJ whole genome shotgun (WGS) entry which is preliminary data.</text>
</comment>
<dbReference type="Pfam" id="PF08811">
    <property type="entry name" value="DUF1800"/>
    <property type="match status" value="1"/>
</dbReference>
<evidence type="ECO:0000313" key="1">
    <source>
        <dbReference type="EMBL" id="MEI5985896.1"/>
    </source>
</evidence>
<dbReference type="EMBL" id="JAYLLN010000037">
    <property type="protein sequence ID" value="MEI5985896.1"/>
    <property type="molecule type" value="Genomic_DNA"/>
</dbReference>
<dbReference type="Proteomes" id="UP001363035">
    <property type="component" value="Unassembled WGS sequence"/>
</dbReference>
<protein>
    <submittedName>
        <fullName evidence="1">DUF1800 domain-containing protein</fullName>
    </submittedName>
</protein>
<organism evidence="1 2">
    <name type="scientific">Sphingobacterium tenebrionis</name>
    <dbReference type="NCBI Taxonomy" id="3111775"/>
    <lineage>
        <taxon>Bacteria</taxon>
        <taxon>Pseudomonadati</taxon>
        <taxon>Bacteroidota</taxon>
        <taxon>Sphingobacteriia</taxon>
        <taxon>Sphingobacteriales</taxon>
        <taxon>Sphingobacteriaceae</taxon>
        <taxon>Sphingobacterium</taxon>
    </lineage>
</organism>
<dbReference type="InterPro" id="IPR014917">
    <property type="entry name" value="DUF1800"/>
</dbReference>
<accession>A0ABU8I8W1</accession>
<proteinExistence type="predicted"/>
<sequence>MKGETLTQKLHLLWRAGFGPALEQIPTIDKSSIKDLYRSLTKPQKFQPVNFQKPEQPTEDAYNPMDNAEKRKQTQKLNRSQNLDLNIDFMNQMILSEAQLNEKMAFFWHGHFASRSVNPRFSKQLLNSIRRHALGNFKDLLFAVSQSPSMLNFLNNQQNKKGHPNENFAREVMELFTLGRGNYTETDVREGARAFTGWAYNKQGEFIERKNQHDTGEKTFLGKKGNFSGEDVLHIILEKKETARFITEKIYKFFVNEKVDEARVQELSSIFYQANYAIQKLLDSIFLSDWFYEAQHIGNRIKSPIELMVGMMRIMPMQVAHPENLIDYQRLLGQMLLYPPNVAGWPNGKAWIDSSTLMLRLQMPQIWTGLRPMDYDAPLDDDLDMGTKNKNSNLRQFKNPQIEIDWNQVNDTFKGKKLVDYILQSPNKSVQKVATRFADEGIKMNMINLMSTPEYQLM</sequence>
<reference evidence="1 2" key="1">
    <citation type="submission" date="2024-01" db="EMBL/GenBank/DDBJ databases">
        <title>Sphingobacterium tenebrionis sp. nov., a novel endophyte isolated from tenebrio molitor intestines.</title>
        <authorList>
            <person name="Zhang C."/>
        </authorList>
    </citation>
    <scope>NUCLEOTIDE SEQUENCE [LARGE SCALE GENOMIC DNA]</scope>
    <source>
        <strain evidence="1 2">PU5-4</strain>
    </source>
</reference>
<dbReference type="RefSeq" id="WP_134776553.1">
    <property type="nucleotide sequence ID" value="NZ_JAYLLN010000037.1"/>
</dbReference>
<name>A0ABU8I8W1_9SPHI</name>
<keyword evidence="2" id="KW-1185">Reference proteome</keyword>